<keyword evidence="2" id="KW-0472">Membrane</keyword>
<reference evidence="3 4" key="1">
    <citation type="submission" date="2012-01" db="EMBL/GenBank/DDBJ databases">
        <title>Complete sequence of Desulfotomaculum gibsoniae DSM 7213.</title>
        <authorList>
            <consortium name="US DOE Joint Genome Institute"/>
            <person name="Lucas S."/>
            <person name="Han J."/>
            <person name="Lapidus A."/>
            <person name="Cheng J.-F."/>
            <person name="Goodwin L."/>
            <person name="Pitluck S."/>
            <person name="Peters L."/>
            <person name="Ovchinnikova G."/>
            <person name="Teshima H."/>
            <person name="Detter J.C."/>
            <person name="Han C."/>
            <person name="Tapia R."/>
            <person name="Land M."/>
            <person name="Hauser L."/>
            <person name="Kyrpides N."/>
            <person name="Ivanova N."/>
            <person name="Pagani I."/>
            <person name="Parshina S."/>
            <person name="Plugge C."/>
            <person name="Muyzer G."/>
            <person name="Kuever J."/>
            <person name="Ivanova A."/>
            <person name="Nazina T."/>
            <person name="Klenk H.-P."/>
            <person name="Brambilla E."/>
            <person name="Spring S."/>
            <person name="Stams A.F."/>
            <person name="Woyke T."/>
        </authorList>
    </citation>
    <scope>NUCLEOTIDE SEQUENCE [LARGE SCALE GENOMIC DNA]</scope>
    <source>
        <strain evidence="3 4">DSM 7213</strain>
    </source>
</reference>
<feature type="compositionally biased region" description="Basic and acidic residues" evidence="1">
    <location>
        <begin position="108"/>
        <end position="125"/>
    </location>
</feature>
<keyword evidence="4" id="KW-1185">Reference proteome</keyword>
<evidence type="ECO:0000256" key="2">
    <source>
        <dbReference type="SAM" id="Phobius"/>
    </source>
</evidence>
<dbReference type="EMBL" id="CP003273">
    <property type="protein sequence ID" value="AGL00529.1"/>
    <property type="molecule type" value="Genomic_DNA"/>
</dbReference>
<proteinExistence type="predicted"/>
<evidence type="ECO:0000313" key="4">
    <source>
        <dbReference type="Proteomes" id="UP000013520"/>
    </source>
</evidence>
<dbReference type="KEGG" id="dgi:Desgi_0989"/>
<organism evidence="3 4">
    <name type="scientific">Desulfoscipio gibsoniae DSM 7213</name>
    <dbReference type="NCBI Taxonomy" id="767817"/>
    <lineage>
        <taxon>Bacteria</taxon>
        <taxon>Bacillati</taxon>
        <taxon>Bacillota</taxon>
        <taxon>Clostridia</taxon>
        <taxon>Eubacteriales</taxon>
        <taxon>Desulfallaceae</taxon>
        <taxon>Desulfoscipio</taxon>
    </lineage>
</organism>
<dbReference type="OrthoDB" id="1807736at2"/>
<accession>R4KD90</accession>
<gene>
    <name evidence="3" type="ORF">Desgi_0989</name>
</gene>
<feature type="region of interest" description="Disordered" evidence="1">
    <location>
        <begin position="107"/>
        <end position="126"/>
    </location>
</feature>
<protein>
    <submittedName>
        <fullName evidence="3">Uncharacterized protein</fullName>
    </submittedName>
</protein>
<dbReference type="AlphaFoldDB" id="R4KD90"/>
<name>R4KD90_9FIRM</name>
<evidence type="ECO:0000256" key="1">
    <source>
        <dbReference type="SAM" id="MobiDB-lite"/>
    </source>
</evidence>
<dbReference type="RefSeq" id="WP_006521185.1">
    <property type="nucleotide sequence ID" value="NC_021184.1"/>
</dbReference>
<dbReference type="Proteomes" id="UP000013520">
    <property type="component" value="Chromosome"/>
</dbReference>
<evidence type="ECO:0000313" key="3">
    <source>
        <dbReference type="EMBL" id="AGL00529.1"/>
    </source>
</evidence>
<dbReference type="HOGENOM" id="CLU_1132167_0_0_9"/>
<dbReference type="STRING" id="767817.Desgi_0989"/>
<keyword evidence="2" id="KW-1133">Transmembrane helix</keyword>
<keyword evidence="2" id="KW-0812">Transmembrane</keyword>
<feature type="transmembrane region" description="Helical" evidence="2">
    <location>
        <begin position="216"/>
        <end position="235"/>
    </location>
</feature>
<sequence length="245" mass="27824">MEKNITGRADEIQGLVYPEIGDRIYFHGKVKDSKGLDIDGAIVLLLACFTDGIEKPLAYTFSDQEGEYLISIPRLSGYHDLLGYKVRAGKPHIAAKVFNCPDCCQKTTSKEPEPDTDQDSLKESTEEQDNTIYEVYFSSGQDKITKEINFCLSAEDYVVKVLNLVKVGDSECHWKPSEEDIGGELEDRQASFDNSLIEPVRKQMEKFKDVSRINEYTFSALPFLMLLSLFGFVITQKKFFRTIIK</sequence>